<feature type="transmembrane region" description="Helical" evidence="8">
    <location>
        <begin position="126"/>
        <end position="150"/>
    </location>
</feature>
<evidence type="ECO:0000256" key="3">
    <source>
        <dbReference type="ARBA" id="ARBA00022692"/>
    </source>
</evidence>
<comment type="subcellular location">
    <subcellularLocation>
        <location evidence="1">Membrane</location>
        <topology evidence="1">Multi-pass membrane protein</topology>
    </subcellularLocation>
</comment>
<gene>
    <name evidence="10" type="ORF">KT71_08194</name>
</gene>
<dbReference type="Gene3D" id="1.20.1510.10">
    <property type="entry name" value="Cation efflux protein transmembrane domain"/>
    <property type="match status" value="1"/>
</dbReference>
<dbReference type="eggNOG" id="COG1230">
    <property type="taxonomic scope" value="Bacteria"/>
</dbReference>
<evidence type="ECO:0000256" key="6">
    <source>
        <dbReference type="ARBA" id="ARBA00023065"/>
    </source>
</evidence>
<evidence type="ECO:0000256" key="1">
    <source>
        <dbReference type="ARBA" id="ARBA00004141"/>
    </source>
</evidence>
<comment type="caution">
    <text evidence="10">The sequence shown here is derived from an EMBL/GenBank/DDBJ whole genome shotgun (WGS) entry which is preliminary data.</text>
</comment>
<keyword evidence="4" id="KW-0862">Zinc</keyword>
<protein>
    <submittedName>
        <fullName evidence="10">Cation diffusion facilitator family transporter</fullName>
    </submittedName>
</protein>
<evidence type="ECO:0000256" key="4">
    <source>
        <dbReference type="ARBA" id="ARBA00022906"/>
    </source>
</evidence>
<keyword evidence="6" id="KW-0406">Ion transport</keyword>
<keyword evidence="11" id="KW-1185">Reference proteome</keyword>
<feature type="transmembrane region" description="Helical" evidence="8">
    <location>
        <begin position="183"/>
        <end position="203"/>
    </location>
</feature>
<dbReference type="Pfam" id="PF01545">
    <property type="entry name" value="Cation_efflux"/>
    <property type="match status" value="1"/>
</dbReference>
<proteinExistence type="predicted"/>
<evidence type="ECO:0000313" key="10">
    <source>
        <dbReference type="EMBL" id="EAQ97345.1"/>
    </source>
</evidence>
<evidence type="ECO:0000256" key="7">
    <source>
        <dbReference type="ARBA" id="ARBA00023136"/>
    </source>
</evidence>
<sequence>MHTHQLEKWTHDHVFGQDQQREGEKRTLLIVLLTAAMMVVEISTGLISGSMALLADGLHMASHTVALGISVFAYVISRRLASDRRFAFGVGKINSLAGFASAILLLGFALTMVIESTGRLIDPVAIVFDQAIMVATIGLVVNGFSAWVLLSTPHEHGHSHDHTHTHTHDHAHEKGHDHNLRGAYLHVLADALTSILAIVALLAGKYMGASWLDPLMGIVGAALVTRWSFGLIREASKVLLDSQADDRKVNVLRAAIEHGSSDRVTDLHLWSIGHGIFAAEIAIVSDEPRSPEHYKSLIPAQMEIVHATVEVHRCLDH</sequence>
<dbReference type="SUPFAM" id="SSF161111">
    <property type="entry name" value="Cation efflux protein transmembrane domain-like"/>
    <property type="match status" value="1"/>
</dbReference>
<feature type="transmembrane region" description="Helical" evidence="8">
    <location>
        <begin position="28"/>
        <end position="54"/>
    </location>
</feature>
<feature type="transmembrane region" description="Helical" evidence="8">
    <location>
        <begin position="60"/>
        <end position="81"/>
    </location>
</feature>
<keyword evidence="7 8" id="KW-0472">Membrane</keyword>
<evidence type="ECO:0000256" key="5">
    <source>
        <dbReference type="ARBA" id="ARBA00022989"/>
    </source>
</evidence>
<accession>A4AA28</accession>
<keyword evidence="4" id="KW-0864">Zinc transport</keyword>
<feature type="transmembrane region" description="Helical" evidence="8">
    <location>
        <begin position="215"/>
        <end position="232"/>
    </location>
</feature>
<dbReference type="NCBIfam" id="TIGR01297">
    <property type="entry name" value="CDF"/>
    <property type="match status" value="1"/>
</dbReference>
<dbReference type="AlphaFoldDB" id="A4AA28"/>
<dbReference type="GO" id="GO:0006882">
    <property type="term" value="P:intracellular zinc ion homeostasis"/>
    <property type="evidence" value="ECO:0007669"/>
    <property type="project" value="InterPro"/>
</dbReference>
<dbReference type="NCBIfam" id="NF033827">
    <property type="entry name" value="CDF_efflux_DmeF"/>
    <property type="match status" value="1"/>
</dbReference>
<evidence type="ECO:0000256" key="8">
    <source>
        <dbReference type="SAM" id="Phobius"/>
    </source>
</evidence>
<keyword evidence="2" id="KW-0813">Transport</keyword>
<dbReference type="InterPro" id="IPR058533">
    <property type="entry name" value="Cation_efflux_TM"/>
</dbReference>
<dbReference type="InterPro" id="IPR002524">
    <property type="entry name" value="Cation_efflux"/>
</dbReference>
<keyword evidence="3 8" id="KW-0812">Transmembrane</keyword>
<reference evidence="10 11" key="1">
    <citation type="journal article" date="2007" name="Proc. Natl. Acad. Sci. U.S.A.">
        <title>Characterization of a marine gammaproteobacterium capable of aerobic anoxygenic photosynthesis.</title>
        <authorList>
            <person name="Fuchs B.M."/>
            <person name="Spring S."/>
            <person name="Teeling H."/>
            <person name="Quast C."/>
            <person name="Wulf J."/>
            <person name="Schattenhofer M."/>
            <person name="Yan S."/>
            <person name="Ferriera S."/>
            <person name="Johnson J."/>
            <person name="Glockner F.O."/>
            <person name="Amann R."/>
        </authorList>
    </citation>
    <scope>NUCLEOTIDE SEQUENCE [LARGE SCALE GENOMIC DNA]</scope>
    <source>
        <strain evidence="10">KT71</strain>
    </source>
</reference>
<dbReference type="PANTHER" id="PTHR45755">
    <property type="match status" value="1"/>
</dbReference>
<reference evidence="10 11" key="2">
    <citation type="journal article" date="2009" name="PLoS ONE">
        <title>The photosynthetic apparatus and its regulation in the aerobic gammaproteobacterium Congregibacter litoralis gen. nov., sp. nov.</title>
        <authorList>
            <person name="Spring S."/>
            <person name="Lunsdorf H."/>
            <person name="Fuchs B.M."/>
            <person name="Tindall B.J."/>
        </authorList>
    </citation>
    <scope>NUCLEOTIDE SEQUENCE [LARGE SCALE GENOMIC DNA]</scope>
    <source>
        <strain evidence="10">KT71</strain>
    </source>
</reference>
<dbReference type="GO" id="GO:0005385">
    <property type="term" value="F:zinc ion transmembrane transporter activity"/>
    <property type="evidence" value="ECO:0007669"/>
    <property type="project" value="InterPro"/>
</dbReference>
<feature type="domain" description="Cation efflux protein transmembrane" evidence="9">
    <location>
        <begin position="28"/>
        <end position="240"/>
    </location>
</feature>
<evidence type="ECO:0000313" key="11">
    <source>
        <dbReference type="Proteomes" id="UP000019205"/>
    </source>
</evidence>
<dbReference type="RefSeq" id="WP_008294068.1">
    <property type="nucleotide sequence ID" value="NZ_CM002299.1"/>
</dbReference>
<dbReference type="InterPro" id="IPR027469">
    <property type="entry name" value="Cation_efflux_TMD_sf"/>
</dbReference>
<dbReference type="InterPro" id="IPR045316">
    <property type="entry name" value="Msc2-like"/>
</dbReference>
<evidence type="ECO:0000259" key="9">
    <source>
        <dbReference type="Pfam" id="PF01545"/>
    </source>
</evidence>
<feature type="transmembrane region" description="Helical" evidence="8">
    <location>
        <begin position="93"/>
        <end position="114"/>
    </location>
</feature>
<dbReference type="PANTHER" id="PTHR45755:SF4">
    <property type="entry name" value="ZINC TRANSPORTER 7"/>
    <property type="match status" value="1"/>
</dbReference>
<dbReference type="Proteomes" id="UP000019205">
    <property type="component" value="Chromosome"/>
</dbReference>
<evidence type="ECO:0000256" key="2">
    <source>
        <dbReference type="ARBA" id="ARBA00022448"/>
    </source>
</evidence>
<organism evidence="10 11">
    <name type="scientific">Congregibacter litoralis KT71</name>
    <dbReference type="NCBI Taxonomy" id="314285"/>
    <lineage>
        <taxon>Bacteria</taxon>
        <taxon>Pseudomonadati</taxon>
        <taxon>Pseudomonadota</taxon>
        <taxon>Gammaproteobacteria</taxon>
        <taxon>Cellvibrionales</taxon>
        <taxon>Halieaceae</taxon>
        <taxon>Congregibacter</taxon>
    </lineage>
</organism>
<keyword evidence="5 8" id="KW-1133">Transmembrane helix</keyword>
<dbReference type="GO" id="GO:0016020">
    <property type="term" value="C:membrane"/>
    <property type="evidence" value="ECO:0007669"/>
    <property type="project" value="UniProtKB-SubCell"/>
</dbReference>
<dbReference type="STRING" id="314285.KT71_08194"/>
<name>A4AA28_9GAMM</name>
<dbReference type="HOGENOM" id="CLU_013430_1_0_6"/>
<dbReference type="EMBL" id="AAOA02000004">
    <property type="protein sequence ID" value="EAQ97345.1"/>
    <property type="molecule type" value="Genomic_DNA"/>
</dbReference>